<dbReference type="PATRIC" id="fig|28229.3.peg.287"/>
<dbReference type="InterPro" id="IPR032710">
    <property type="entry name" value="NTF2-like_dom_sf"/>
</dbReference>
<accession>A0A099L5X5</accession>
<reference evidence="1 2" key="1">
    <citation type="submission" date="2014-08" db="EMBL/GenBank/DDBJ databases">
        <title>Genomic and Phenotypic Diversity of Colwellia psychrerythraea strains from Disparate Marine Basins.</title>
        <authorList>
            <person name="Techtmann S.M."/>
            <person name="Stelling S.C."/>
            <person name="Utturkar S.M."/>
            <person name="Alshibli N."/>
            <person name="Harris A."/>
            <person name="Brown S.D."/>
            <person name="Hazen T.C."/>
        </authorList>
    </citation>
    <scope>NUCLEOTIDE SEQUENCE [LARGE SCALE GENOMIC DNA]</scope>
    <source>
        <strain evidence="1 2">GAB14E</strain>
    </source>
</reference>
<dbReference type="RefSeq" id="WP_033080403.1">
    <property type="nucleotide sequence ID" value="NZ_JQEC01000002.1"/>
</dbReference>
<dbReference type="Pfam" id="PF12893">
    <property type="entry name" value="Lumazine_bd_2"/>
    <property type="match status" value="1"/>
</dbReference>
<dbReference type="SUPFAM" id="SSF54427">
    <property type="entry name" value="NTF2-like"/>
    <property type="match status" value="1"/>
</dbReference>
<comment type="caution">
    <text evidence="1">The sequence shown here is derived from an EMBL/GenBank/DDBJ whole genome shotgun (WGS) entry which is preliminary data.</text>
</comment>
<dbReference type="InterPro" id="IPR039437">
    <property type="entry name" value="FrzH/put_lumazine-bd"/>
</dbReference>
<evidence type="ECO:0008006" key="3">
    <source>
        <dbReference type="Google" id="ProtNLM"/>
    </source>
</evidence>
<evidence type="ECO:0000313" key="2">
    <source>
        <dbReference type="Proteomes" id="UP000029868"/>
    </source>
</evidence>
<dbReference type="Gene3D" id="3.10.450.50">
    <property type="match status" value="1"/>
</dbReference>
<dbReference type="AlphaFoldDB" id="A0A099L5X5"/>
<sequence>MENFQRELNHDSNDFADITAILNGYFDGLHHGDVAKLESLFHEDAWLKAPGSRRSLSQWLTDVASRPIPAQLNKPFDFKILAIDLVQDQAMAKIHCPLFDFNYIDFLGLLKEQGQWRIVSKMYTNIKAQS</sequence>
<dbReference type="Proteomes" id="UP000029868">
    <property type="component" value="Unassembled WGS sequence"/>
</dbReference>
<proteinExistence type="predicted"/>
<name>A0A099L5X5_COLPS</name>
<gene>
    <name evidence="1" type="ORF">GAB14E_1131</name>
</gene>
<protein>
    <recommendedName>
        <fullName evidence="3">Nuclear transport factor 2 family protein</fullName>
    </recommendedName>
</protein>
<dbReference type="EMBL" id="JQEC01000002">
    <property type="protein sequence ID" value="KGJ97542.1"/>
    <property type="molecule type" value="Genomic_DNA"/>
</dbReference>
<dbReference type="OrthoDB" id="5676998at2"/>
<evidence type="ECO:0000313" key="1">
    <source>
        <dbReference type="EMBL" id="KGJ97542.1"/>
    </source>
</evidence>
<organism evidence="1 2">
    <name type="scientific">Colwellia psychrerythraea</name>
    <name type="common">Vibrio psychroerythus</name>
    <dbReference type="NCBI Taxonomy" id="28229"/>
    <lineage>
        <taxon>Bacteria</taxon>
        <taxon>Pseudomonadati</taxon>
        <taxon>Pseudomonadota</taxon>
        <taxon>Gammaproteobacteria</taxon>
        <taxon>Alteromonadales</taxon>
        <taxon>Colwelliaceae</taxon>
        <taxon>Colwellia</taxon>
    </lineage>
</organism>